<feature type="transmembrane region" description="Helical" evidence="5">
    <location>
        <begin position="404"/>
        <end position="421"/>
    </location>
</feature>
<organism evidence="7 9">
    <name type="scientific">Vandammella animalimorsus</name>
    <dbReference type="NCBI Taxonomy" id="2029117"/>
    <lineage>
        <taxon>Bacteria</taxon>
        <taxon>Pseudomonadati</taxon>
        <taxon>Pseudomonadota</taxon>
        <taxon>Betaproteobacteria</taxon>
        <taxon>Burkholderiales</taxon>
        <taxon>Comamonadaceae</taxon>
        <taxon>Vandammella</taxon>
    </lineage>
</organism>
<evidence type="ECO:0000256" key="3">
    <source>
        <dbReference type="ARBA" id="ARBA00022989"/>
    </source>
</evidence>
<comment type="caution">
    <text evidence="7">The sequence shown here is derived from an EMBL/GenBank/DDBJ whole genome shotgun (WGS) entry which is preliminary data.</text>
</comment>
<evidence type="ECO:0000313" key="8">
    <source>
        <dbReference type="EMBL" id="PAT41656.1"/>
    </source>
</evidence>
<reference evidence="9 10" key="1">
    <citation type="submission" date="2017-08" db="EMBL/GenBank/DDBJ databases">
        <title>WGS of Clinical strains of the CDC Group NO-1 linked to zoonotic infections in humans.</title>
        <authorList>
            <person name="Bernier A.-M."/>
            <person name="Bernard K."/>
        </authorList>
    </citation>
    <scope>NUCLEOTIDE SEQUENCE [LARGE SCALE GENOMIC DNA]</scope>
    <source>
        <strain evidence="7 9">NML00-0135</strain>
        <strain evidence="8 10">NML79-0751</strain>
    </source>
</reference>
<feature type="transmembrane region" description="Helical" evidence="5">
    <location>
        <begin position="141"/>
        <end position="164"/>
    </location>
</feature>
<sequence length="440" mass="47955">MPPFWPQRLSSASALLIPALALWLPSGYSWGAALLLLGALCSLRHWPRMPVDAPTRWLAAAVVLMGLVWIFLSDPAEGLGRWDRPIKFLLALPCLLFAAAYPASPRALFWGVLLGCLGAGGIALWQVFVLDYWRATGTTNAIQYGNLALQLAVMLAALSCGTLFTRGRWARPQQRGLMALALLAMLAGCMASVLSLSRGGWLALLLALPLALALAKNARPALALGLGGAFLASMTMVAVAKPQMLNERWQRTVGEVAQFEAQHGADSSIGQRLEHWRLAWDMGLEKPLLGWSVPGYMQEKLLRVQAGQYRPAILQYQHVHNEVLDVFVKTGLVGVAVLGFFYLVPLCVFWPRRSHRPRHDGGCGPRLQALQAQQRALELAGLSLPVMFAGYGITQVFYAHNSGIMFYLFMTIAVWSCLRGVRQQIAQLTASAPAAPAVTP</sequence>
<dbReference type="Pfam" id="PF04932">
    <property type="entry name" value="Wzy_C"/>
    <property type="match status" value="1"/>
</dbReference>
<dbReference type="PANTHER" id="PTHR37422:SF17">
    <property type="entry name" value="O-ANTIGEN LIGASE"/>
    <property type="match status" value="1"/>
</dbReference>
<accession>A0A2A2AJ01</accession>
<feature type="domain" description="O-antigen ligase-related" evidence="6">
    <location>
        <begin position="184"/>
        <end position="338"/>
    </location>
</feature>
<keyword evidence="3 5" id="KW-1133">Transmembrane helix</keyword>
<dbReference type="InterPro" id="IPR007016">
    <property type="entry name" value="O-antigen_ligase-rel_domated"/>
</dbReference>
<protein>
    <submittedName>
        <fullName evidence="7">Polymerase</fullName>
    </submittedName>
</protein>
<keyword evidence="2 5" id="KW-0812">Transmembrane</keyword>
<gene>
    <name evidence="8" type="ORF">CK623_01745</name>
    <name evidence="7" type="ORF">CK625_05375</name>
</gene>
<keyword evidence="4 5" id="KW-0472">Membrane</keyword>
<dbReference type="EMBL" id="NSJD01000001">
    <property type="protein sequence ID" value="PAT41656.1"/>
    <property type="molecule type" value="Genomic_DNA"/>
</dbReference>
<evidence type="ECO:0000256" key="4">
    <source>
        <dbReference type="ARBA" id="ARBA00023136"/>
    </source>
</evidence>
<feature type="transmembrane region" description="Helical" evidence="5">
    <location>
        <begin position="176"/>
        <end position="193"/>
    </location>
</feature>
<dbReference type="EMBL" id="NSJB01000002">
    <property type="protein sequence ID" value="PAT37701.1"/>
    <property type="molecule type" value="Genomic_DNA"/>
</dbReference>
<name>A0A2A2AJ01_9BURK</name>
<comment type="subcellular location">
    <subcellularLocation>
        <location evidence="1">Membrane</location>
        <topology evidence="1">Multi-pass membrane protein</topology>
    </subcellularLocation>
</comment>
<evidence type="ECO:0000313" key="10">
    <source>
        <dbReference type="Proteomes" id="UP000218644"/>
    </source>
</evidence>
<dbReference type="Proteomes" id="UP000218054">
    <property type="component" value="Unassembled WGS sequence"/>
</dbReference>
<proteinExistence type="predicted"/>
<dbReference type="RefSeq" id="WP_095539270.1">
    <property type="nucleotide sequence ID" value="NZ_NSJB01000002.1"/>
</dbReference>
<evidence type="ECO:0000256" key="2">
    <source>
        <dbReference type="ARBA" id="ARBA00022692"/>
    </source>
</evidence>
<evidence type="ECO:0000256" key="1">
    <source>
        <dbReference type="ARBA" id="ARBA00004141"/>
    </source>
</evidence>
<feature type="transmembrane region" description="Helical" evidence="5">
    <location>
        <begin position="331"/>
        <end position="350"/>
    </location>
</feature>
<feature type="transmembrane region" description="Helical" evidence="5">
    <location>
        <begin position="55"/>
        <end position="72"/>
    </location>
</feature>
<keyword evidence="9" id="KW-1185">Reference proteome</keyword>
<evidence type="ECO:0000259" key="6">
    <source>
        <dbReference type="Pfam" id="PF04932"/>
    </source>
</evidence>
<evidence type="ECO:0000313" key="7">
    <source>
        <dbReference type="EMBL" id="PAT37701.1"/>
    </source>
</evidence>
<feature type="transmembrane region" description="Helical" evidence="5">
    <location>
        <begin position="20"/>
        <end position="43"/>
    </location>
</feature>
<dbReference type="InterPro" id="IPR051533">
    <property type="entry name" value="WaaL-like"/>
</dbReference>
<evidence type="ECO:0000313" key="9">
    <source>
        <dbReference type="Proteomes" id="UP000218054"/>
    </source>
</evidence>
<dbReference type="AlphaFoldDB" id="A0A2A2AJ01"/>
<feature type="transmembrane region" description="Helical" evidence="5">
    <location>
        <begin position="108"/>
        <end position="129"/>
    </location>
</feature>
<dbReference type="GO" id="GO:0016020">
    <property type="term" value="C:membrane"/>
    <property type="evidence" value="ECO:0007669"/>
    <property type="project" value="UniProtKB-SubCell"/>
</dbReference>
<accession>A0A2A2AUX7</accession>
<feature type="transmembrane region" description="Helical" evidence="5">
    <location>
        <begin position="84"/>
        <end position="101"/>
    </location>
</feature>
<feature type="transmembrane region" description="Helical" evidence="5">
    <location>
        <begin position="222"/>
        <end position="240"/>
    </location>
</feature>
<evidence type="ECO:0000256" key="5">
    <source>
        <dbReference type="SAM" id="Phobius"/>
    </source>
</evidence>
<dbReference type="PANTHER" id="PTHR37422">
    <property type="entry name" value="TEICHURONIC ACID BIOSYNTHESIS PROTEIN TUAE"/>
    <property type="match status" value="1"/>
</dbReference>
<dbReference type="Proteomes" id="UP000218644">
    <property type="component" value="Unassembled WGS sequence"/>
</dbReference>